<keyword evidence="12" id="KW-1185">Reference proteome</keyword>
<feature type="transmembrane region" description="Helical" evidence="8">
    <location>
        <begin position="182"/>
        <end position="207"/>
    </location>
</feature>
<evidence type="ECO:0000256" key="4">
    <source>
        <dbReference type="ARBA" id="ARBA00022692"/>
    </source>
</evidence>
<keyword evidence="8" id="KW-0813">Transport</keyword>
<keyword evidence="6 8" id="KW-0472">Membrane</keyword>
<comment type="subcellular location">
    <subcellularLocation>
        <location evidence="1 8">Cell membrane</location>
        <topology evidence="1 8">Multi-pass membrane protein</topology>
    </subcellularLocation>
</comment>
<comment type="similarity">
    <text evidence="2 8">Belongs to the organo anion transporter (TC 2.A.60) family.</text>
</comment>
<proteinExistence type="inferred from homology"/>
<evidence type="ECO:0000256" key="5">
    <source>
        <dbReference type="ARBA" id="ARBA00022989"/>
    </source>
</evidence>
<dbReference type="AlphaFoldDB" id="A0A0N5B0X1"/>
<feature type="region of interest" description="Disordered" evidence="9">
    <location>
        <begin position="666"/>
        <end position="693"/>
    </location>
</feature>
<keyword evidence="3" id="KW-1003">Cell membrane</keyword>
<dbReference type="GO" id="GO:0015347">
    <property type="term" value="F:sodium-independent organic anion transmembrane transporter activity"/>
    <property type="evidence" value="ECO:0007669"/>
    <property type="project" value="TreeGrafter"/>
</dbReference>
<feature type="transmembrane region" description="Helical" evidence="8">
    <location>
        <begin position="267"/>
        <end position="293"/>
    </location>
</feature>
<dbReference type="STRING" id="451379.A0A0N5B0X1"/>
<feature type="transmembrane region" description="Helical" evidence="8">
    <location>
        <begin position="90"/>
        <end position="111"/>
    </location>
</feature>
<dbReference type="NCBIfam" id="TIGR00805">
    <property type="entry name" value="oat"/>
    <property type="match status" value="1"/>
</dbReference>
<feature type="transmembrane region" description="Helical" evidence="8">
    <location>
        <begin position="342"/>
        <end position="361"/>
    </location>
</feature>
<feature type="transmembrane region" description="Helical" evidence="8">
    <location>
        <begin position="578"/>
        <end position="599"/>
    </location>
</feature>
<keyword evidence="4 8" id="KW-0812">Transmembrane</keyword>
<dbReference type="PROSITE" id="PS50850">
    <property type="entry name" value="MFS"/>
    <property type="match status" value="1"/>
</dbReference>
<feature type="transmembrane region" description="Helical" evidence="8">
    <location>
        <begin position="411"/>
        <end position="432"/>
    </location>
</feature>
<dbReference type="InterPro" id="IPR036259">
    <property type="entry name" value="MFS_trans_sf"/>
</dbReference>
<protein>
    <recommendedName>
        <fullName evidence="8">Solute carrier organic anion transporter family member</fullName>
    </recommendedName>
</protein>
<dbReference type="PANTHER" id="PTHR11388:SF100">
    <property type="entry name" value="SOLUTE CARRIER ORGANIC ANION TRANSPORTER FAMILY MEMBER 4A1"/>
    <property type="match status" value="1"/>
</dbReference>
<evidence type="ECO:0000256" key="2">
    <source>
        <dbReference type="ARBA" id="ARBA00009657"/>
    </source>
</evidence>
<dbReference type="InterPro" id="IPR004156">
    <property type="entry name" value="OATP"/>
</dbReference>
<evidence type="ECO:0000256" key="9">
    <source>
        <dbReference type="SAM" id="MobiDB-lite"/>
    </source>
</evidence>
<feature type="transmembrane region" description="Helical" evidence="8">
    <location>
        <begin position="624"/>
        <end position="647"/>
    </location>
</feature>
<evidence type="ECO:0000256" key="1">
    <source>
        <dbReference type="ARBA" id="ARBA00004651"/>
    </source>
</evidence>
<keyword evidence="5 8" id="KW-1133">Transmembrane helix</keyword>
<keyword evidence="8" id="KW-0406">Ion transport</keyword>
<evidence type="ECO:0000256" key="3">
    <source>
        <dbReference type="ARBA" id="ARBA00022475"/>
    </source>
</evidence>
<organism evidence="12 13">
    <name type="scientific">Syphacia muris</name>
    <dbReference type="NCBI Taxonomy" id="451379"/>
    <lineage>
        <taxon>Eukaryota</taxon>
        <taxon>Metazoa</taxon>
        <taxon>Ecdysozoa</taxon>
        <taxon>Nematoda</taxon>
        <taxon>Chromadorea</taxon>
        <taxon>Rhabditida</taxon>
        <taxon>Spirurina</taxon>
        <taxon>Oxyuridomorpha</taxon>
        <taxon>Oxyuroidea</taxon>
        <taxon>Oxyuridae</taxon>
        <taxon>Syphacia</taxon>
    </lineage>
</organism>
<feature type="transmembrane region" description="Helical" evidence="8">
    <location>
        <begin position="50"/>
        <end position="70"/>
    </location>
</feature>
<evidence type="ECO:0000259" key="11">
    <source>
        <dbReference type="PROSITE" id="PS51465"/>
    </source>
</evidence>
<evidence type="ECO:0000259" key="10">
    <source>
        <dbReference type="PROSITE" id="PS50850"/>
    </source>
</evidence>
<dbReference type="PROSITE" id="PS51465">
    <property type="entry name" value="KAZAL_2"/>
    <property type="match status" value="1"/>
</dbReference>
<dbReference type="InterPro" id="IPR002350">
    <property type="entry name" value="Kazal_dom"/>
</dbReference>
<evidence type="ECO:0000256" key="7">
    <source>
        <dbReference type="ARBA" id="ARBA00023157"/>
    </source>
</evidence>
<dbReference type="PANTHER" id="PTHR11388">
    <property type="entry name" value="ORGANIC ANION TRANSPORTER"/>
    <property type="match status" value="1"/>
</dbReference>
<accession>A0A0N5B0X1</accession>
<dbReference type="GO" id="GO:0016323">
    <property type="term" value="C:basolateral plasma membrane"/>
    <property type="evidence" value="ECO:0007669"/>
    <property type="project" value="TreeGrafter"/>
</dbReference>
<dbReference type="InterPro" id="IPR020846">
    <property type="entry name" value="MFS_dom"/>
</dbReference>
<dbReference type="Gene3D" id="1.20.1250.20">
    <property type="entry name" value="MFS general substrate transporter like domains"/>
    <property type="match status" value="1"/>
</dbReference>
<evidence type="ECO:0000313" key="12">
    <source>
        <dbReference type="Proteomes" id="UP000046393"/>
    </source>
</evidence>
<dbReference type="Proteomes" id="UP000046393">
    <property type="component" value="Unplaced"/>
</dbReference>
<feature type="transmembrane region" description="Helical" evidence="8">
    <location>
        <begin position="219"/>
        <end position="247"/>
    </location>
</feature>
<dbReference type="SUPFAM" id="SSF103473">
    <property type="entry name" value="MFS general substrate transporter"/>
    <property type="match status" value="1"/>
</dbReference>
<dbReference type="GO" id="GO:0006811">
    <property type="term" value="P:monoatomic ion transport"/>
    <property type="evidence" value="ECO:0007669"/>
    <property type="project" value="UniProtKB-KW"/>
</dbReference>
<feature type="compositionally biased region" description="Basic and acidic residues" evidence="9">
    <location>
        <begin position="675"/>
        <end position="693"/>
    </location>
</feature>
<feature type="transmembrane region" description="Helical" evidence="8">
    <location>
        <begin position="118"/>
        <end position="139"/>
    </location>
</feature>
<evidence type="ECO:0000256" key="6">
    <source>
        <dbReference type="ARBA" id="ARBA00023136"/>
    </source>
</evidence>
<dbReference type="WBParaSite" id="SMUV_0001092301-mRNA-1">
    <property type="protein sequence ID" value="SMUV_0001092301-mRNA-1"/>
    <property type="gene ID" value="SMUV_0001092301"/>
</dbReference>
<sequence>MEPHACSSTETDFISQRCSIITEDSEDQQLLCGYGRCTPRWLQRFHTTRWLLVVLGICSFVQSFVVNAIFPVDLSTLERRFHMTSTQTGIISSWYDFAVLLAVFPVCNWGNAGHKGRWIGIGTFLMGLGSFVCMLPHYISSPYHVEEENETASDYGQCVYRDESAFMCDVENSKPSSFLNPYFLLFVLGQTLHGFGATPLFSLGTAYIDENISQNTSPLYLAINAAVTAVGPVIGLFIGGYLLNFYIDFDRVDTSKLPLKDSSDPRWLGAWWIGFLVSAVCGIITAFPILSFAHELPEAKKHRAKDVNQVHAVSQVDDNDMILKGNIRYLPKAIWNILRNPTFVTCIVLGIFDSIILNGFAAFMPKIIEAVLSTTPAKASYLSSVVIFAAAAGVLFGGAFIKYFNLQVGGMLKMIFACQLLSLLLTGCFLLQCPARDFVGINLSYRNERIRGGAKDLISNCNSACSCKAEWSPVCHEATGNAFYSACFAGCTTKMENNTSIYWTNCSCLSEFFGVNELDILDDSLRQGFCEIQCGVSMWIFLVLLFFCTVASFASGIPSQQIMLRVVPFQQRALGIGVHWSFLRLLGFIPGGILFGMMIDTACLKWQESCGSKQSCLVYDPYRLSWTIMAVAIVCKLVSILATILGYMTYRPNDLDNGLSVETTDSRGPLSLTVNDDRPVSESSNFEHRSFNR</sequence>
<feature type="domain" description="Kazal-like" evidence="11">
    <location>
        <begin position="455"/>
        <end position="507"/>
    </location>
</feature>
<feature type="transmembrane region" description="Helical" evidence="8">
    <location>
        <begin position="381"/>
        <end position="404"/>
    </location>
</feature>
<feature type="transmembrane region" description="Helical" evidence="8">
    <location>
        <begin position="536"/>
        <end position="557"/>
    </location>
</feature>
<feature type="domain" description="Major facilitator superfamily (MFS) profile" evidence="10">
    <location>
        <begin position="51"/>
        <end position="654"/>
    </location>
</feature>
<dbReference type="Pfam" id="PF03137">
    <property type="entry name" value="OATP"/>
    <property type="match status" value="1"/>
</dbReference>
<dbReference type="GO" id="GO:0043252">
    <property type="term" value="P:sodium-independent organic anion transport"/>
    <property type="evidence" value="ECO:0007669"/>
    <property type="project" value="TreeGrafter"/>
</dbReference>
<evidence type="ECO:0000256" key="8">
    <source>
        <dbReference type="RuleBase" id="RU362056"/>
    </source>
</evidence>
<name>A0A0N5B0X1_9BILA</name>
<keyword evidence="7" id="KW-1015">Disulfide bond</keyword>
<reference evidence="13" key="1">
    <citation type="submission" date="2017-02" db="UniProtKB">
        <authorList>
            <consortium name="WormBaseParasite"/>
        </authorList>
    </citation>
    <scope>IDENTIFICATION</scope>
</reference>
<evidence type="ECO:0000313" key="13">
    <source>
        <dbReference type="WBParaSite" id="SMUV_0001092301-mRNA-1"/>
    </source>
</evidence>